<sequence length="144" mass="15281">MIQRHASSDERSASVSTTNRLRLRQVGVAAAVVLVVASLVATPVAADGEKEKNPMCGTVISGVFNFLIQFSVWIGGAGGFATVMLTKALESLPYLGQEQRKLLKNTRGRSIRAGLTVFLAGPAFTIFVDMTGVPIASCIKLVPF</sequence>
<gene>
    <name evidence="2" type="ORF">ACFQJ6_02760</name>
</gene>
<comment type="caution">
    <text evidence="2">The sequence shown here is derived from an EMBL/GenBank/DDBJ whole genome shotgun (WGS) entry which is preliminary data.</text>
</comment>
<dbReference type="InterPro" id="IPR058291">
    <property type="entry name" value="DUF7985"/>
</dbReference>
<evidence type="ECO:0000313" key="2">
    <source>
        <dbReference type="EMBL" id="MFC7079219.1"/>
    </source>
</evidence>
<feature type="transmembrane region" description="Helical" evidence="1">
    <location>
        <begin position="66"/>
        <end position="89"/>
    </location>
</feature>
<dbReference type="Proteomes" id="UP001596407">
    <property type="component" value="Unassembled WGS sequence"/>
</dbReference>
<keyword evidence="3" id="KW-1185">Reference proteome</keyword>
<accession>A0ABD5WFD6</accession>
<dbReference type="AlphaFoldDB" id="A0ABD5WFD6"/>
<reference evidence="2 3" key="1">
    <citation type="journal article" date="2019" name="Int. J. Syst. Evol. Microbiol.">
        <title>The Global Catalogue of Microorganisms (GCM) 10K type strain sequencing project: providing services to taxonomists for standard genome sequencing and annotation.</title>
        <authorList>
            <consortium name="The Broad Institute Genomics Platform"/>
            <consortium name="The Broad Institute Genome Sequencing Center for Infectious Disease"/>
            <person name="Wu L."/>
            <person name="Ma J."/>
        </authorList>
    </citation>
    <scope>NUCLEOTIDE SEQUENCE [LARGE SCALE GENOMIC DNA]</scope>
    <source>
        <strain evidence="2 3">DT72</strain>
    </source>
</reference>
<dbReference type="EMBL" id="JBHSZH010000002">
    <property type="protein sequence ID" value="MFC7079219.1"/>
    <property type="molecule type" value="Genomic_DNA"/>
</dbReference>
<organism evidence="2 3">
    <name type="scientific">Halorussus caseinilyticus</name>
    <dbReference type="NCBI Taxonomy" id="3034025"/>
    <lineage>
        <taxon>Archaea</taxon>
        <taxon>Methanobacteriati</taxon>
        <taxon>Methanobacteriota</taxon>
        <taxon>Stenosarchaea group</taxon>
        <taxon>Halobacteria</taxon>
        <taxon>Halobacteriales</taxon>
        <taxon>Haladaptataceae</taxon>
        <taxon>Halorussus</taxon>
    </lineage>
</organism>
<dbReference type="Pfam" id="PF25946">
    <property type="entry name" value="DUF7985"/>
    <property type="match status" value="1"/>
</dbReference>
<feature type="transmembrane region" description="Helical" evidence="1">
    <location>
        <begin position="26"/>
        <end position="46"/>
    </location>
</feature>
<proteinExistence type="predicted"/>
<keyword evidence="1" id="KW-0472">Membrane</keyword>
<evidence type="ECO:0000313" key="3">
    <source>
        <dbReference type="Proteomes" id="UP001596407"/>
    </source>
</evidence>
<evidence type="ECO:0000256" key="1">
    <source>
        <dbReference type="SAM" id="Phobius"/>
    </source>
</evidence>
<keyword evidence="1" id="KW-0812">Transmembrane</keyword>
<feature type="transmembrane region" description="Helical" evidence="1">
    <location>
        <begin position="110"/>
        <end position="128"/>
    </location>
</feature>
<dbReference type="RefSeq" id="WP_276282761.1">
    <property type="nucleotide sequence ID" value="NZ_CP119812.1"/>
</dbReference>
<keyword evidence="1" id="KW-1133">Transmembrane helix</keyword>
<name>A0ABD5WFD6_9EURY</name>
<dbReference type="GeneID" id="79305827"/>
<protein>
    <submittedName>
        <fullName evidence="2">Uncharacterized protein</fullName>
    </submittedName>
</protein>